<dbReference type="SUPFAM" id="SSF52540">
    <property type="entry name" value="P-loop containing nucleoside triphosphate hydrolases"/>
    <property type="match status" value="1"/>
</dbReference>
<evidence type="ECO:0000313" key="2">
    <source>
        <dbReference type="Proteomes" id="UP000280346"/>
    </source>
</evidence>
<evidence type="ECO:0000313" key="1">
    <source>
        <dbReference type="EMBL" id="RUQ62186.1"/>
    </source>
</evidence>
<proteinExistence type="predicted"/>
<accession>A0A433J092</accession>
<dbReference type="EMBL" id="RZIJ01000039">
    <property type="protein sequence ID" value="RUQ62186.1"/>
    <property type="molecule type" value="Genomic_DNA"/>
</dbReference>
<dbReference type="Proteomes" id="UP000280346">
    <property type="component" value="Unassembled WGS sequence"/>
</dbReference>
<dbReference type="InterPro" id="IPR027417">
    <property type="entry name" value="P-loop_NTPase"/>
</dbReference>
<dbReference type="AlphaFoldDB" id="A0A433J092"/>
<gene>
    <name evidence="1" type="ORF">EJ913_28770</name>
</gene>
<sequence length="81" mass="8660">MLDEPNANLDAEGEQALSRAIAALKERGVCVVVIGHRPGTLSQVDRVVALREGRVEAFGPRADVLEALKRRTLRSVAGGRA</sequence>
<feature type="non-terminal residue" evidence="1">
    <location>
        <position position="81"/>
    </location>
</feature>
<protein>
    <submittedName>
        <fullName evidence="1">Type I secretion system permease/ATPase</fullName>
    </submittedName>
</protein>
<name>A0A433J092_9PROT</name>
<reference evidence="1 2" key="1">
    <citation type="submission" date="2018-12" db="EMBL/GenBank/DDBJ databases">
        <authorList>
            <person name="Yang Y."/>
        </authorList>
    </citation>
    <scope>NUCLEOTIDE SEQUENCE [LARGE SCALE GENOMIC DNA]</scope>
    <source>
        <strain evidence="1 2">GSF71</strain>
    </source>
</reference>
<comment type="caution">
    <text evidence="1">The sequence shown here is derived from an EMBL/GenBank/DDBJ whole genome shotgun (WGS) entry which is preliminary data.</text>
</comment>
<dbReference type="Gene3D" id="3.40.50.300">
    <property type="entry name" value="P-loop containing nucleotide triphosphate hydrolases"/>
    <property type="match status" value="1"/>
</dbReference>
<organism evidence="1 2">
    <name type="scientific">Azospirillum doebereinerae</name>
    <dbReference type="NCBI Taxonomy" id="92933"/>
    <lineage>
        <taxon>Bacteria</taxon>
        <taxon>Pseudomonadati</taxon>
        <taxon>Pseudomonadota</taxon>
        <taxon>Alphaproteobacteria</taxon>
        <taxon>Rhodospirillales</taxon>
        <taxon>Azospirillaceae</taxon>
        <taxon>Azospirillum</taxon>
    </lineage>
</organism>
<keyword evidence="2" id="KW-1185">Reference proteome</keyword>